<accession>A0A4R3L9L9</accession>
<dbReference type="InterPro" id="IPR015797">
    <property type="entry name" value="NUDIX_hydrolase-like_dom_sf"/>
</dbReference>
<comment type="caution">
    <text evidence="2">The sequence shown here is derived from an EMBL/GenBank/DDBJ whole genome shotgun (WGS) entry which is preliminary data.</text>
</comment>
<name>A0A4R3L9L9_9GAMM</name>
<protein>
    <submittedName>
        <fullName evidence="2">NUDIX domain-containing protein</fullName>
    </submittedName>
</protein>
<dbReference type="RefSeq" id="WP_123522219.1">
    <property type="nucleotide sequence ID" value="NZ_JBHLWF010000012.1"/>
</dbReference>
<sequence>MFDLSRELADYLYRHPGDAAAVELFRALAAGADPEPYGRSGRHGHFTGSSLVLGIDGQRTLLTHHRKLQRWLQPGGHADGDSDLRRVALREACEETGLPGLRIEPAIFDLDRHWIPPYREMPGHWHYDVRFLVRATESEAYMVSDESDDLRWWPLADVGRGDFDPSLQRMARRARLLPAAG</sequence>
<dbReference type="SUPFAM" id="SSF55811">
    <property type="entry name" value="Nudix"/>
    <property type="match status" value="1"/>
</dbReference>
<feature type="domain" description="Nudix hydrolase" evidence="1">
    <location>
        <begin position="44"/>
        <end position="176"/>
    </location>
</feature>
<evidence type="ECO:0000259" key="1">
    <source>
        <dbReference type="PROSITE" id="PS51462"/>
    </source>
</evidence>
<evidence type="ECO:0000313" key="2">
    <source>
        <dbReference type="EMBL" id="TCS96342.1"/>
    </source>
</evidence>
<dbReference type="CDD" id="cd03674">
    <property type="entry name" value="NUDIX_Hydrolase"/>
    <property type="match status" value="1"/>
</dbReference>
<dbReference type="AlphaFoldDB" id="A0A4R3L9L9"/>
<dbReference type="Pfam" id="PF00293">
    <property type="entry name" value="NUDIX"/>
    <property type="match status" value="1"/>
</dbReference>
<dbReference type="GO" id="GO:0003824">
    <property type="term" value="F:catalytic activity"/>
    <property type="evidence" value="ECO:0007669"/>
    <property type="project" value="UniProtKB-ARBA"/>
</dbReference>
<dbReference type="OrthoDB" id="129709at2"/>
<dbReference type="PROSITE" id="PS51462">
    <property type="entry name" value="NUDIX"/>
    <property type="match status" value="1"/>
</dbReference>
<evidence type="ECO:0000313" key="3">
    <source>
        <dbReference type="Proteomes" id="UP000294599"/>
    </source>
</evidence>
<dbReference type="InterPro" id="IPR000086">
    <property type="entry name" value="NUDIX_hydrolase_dom"/>
</dbReference>
<reference evidence="2 3" key="1">
    <citation type="submission" date="2019-03" db="EMBL/GenBank/DDBJ databases">
        <title>Genomic Encyclopedia of Type Strains, Phase IV (KMG-IV): sequencing the most valuable type-strain genomes for metagenomic binning, comparative biology and taxonomic classification.</title>
        <authorList>
            <person name="Goeker M."/>
        </authorList>
    </citation>
    <scope>NUCLEOTIDE SEQUENCE [LARGE SCALE GENOMIC DNA]</scope>
    <source>
        <strain evidence="2 3">DSM 21944</strain>
    </source>
</reference>
<keyword evidence="3" id="KW-1185">Reference proteome</keyword>
<proteinExistence type="predicted"/>
<dbReference type="Gene3D" id="3.90.79.10">
    <property type="entry name" value="Nucleoside Triphosphate Pyrophosphohydrolase"/>
    <property type="match status" value="1"/>
</dbReference>
<organism evidence="2 3">
    <name type="scientific">Pseudofulvimonas gallinarii</name>
    <dbReference type="NCBI Taxonomy" id="634155"/>
    <lineage>
        <taxon>Bacteria</taxon>
        <taxon>Pseudomonadati</taxon>
        <taxon>Pseudomonadota</taxon>
        <taxon>Gammaproteobacteria</taxon>
        <taxon>Lysobacterales</taxon>
        <taxon>Rhodanobacteraceae</taxon>
        <taxon>Pseudofulvimonas</taxon>
    </lineage>
</organism>
<dbReference type="PANTHER" id="PTHR43736:SF1">
    <property type="entry name" value="DIHYDRONEOPTERIN TRIPHOSPHATE DIPHOSPHATASE"/>
    <property type="match status" value="1"/>
</dbReference>
<dbReference type="PANTHER" id="PTHR43736">
    <property type="entry name" value="ADP-RIBOSE PYROPHOSPHATASE"/>
    <property type="match status" value="1"/>
</dbReference>
<gene>
    <name evidence="2" type="ORF">EDC25_11530</name>
</gene>
<dbReference type="Proteomes" id="UP000294599">
    <property type="component" value="Unassembled WGS sequence"/>
</dbReference>
<dbReference type="EMBL" id="SMAF01000015">
    <property type="protein sequence ID" value="TCS96342.1"/>
    <property type="molecule type" value="Genomic_DNA"/>
</dbReference>